<dbReference type="PANTHER" id="PTHR34720:SF9">
    <property type="entry name" value="BLR4714 PROTEIN"/>
    <property type="match status" value="1"/>
</dbReference>
<feature type="domain" description="Fibronectin type-III" evidence="1">
    <location>
        <begin position="917"/>
        <end position="1008"/>
    </location>
</feature>
<feature type="domain" description="Fibronectin type-III" evidence="1">
    <location>
        <begin position="741"/>
        <end position="833"/>
    </location>
</feature>
<keyword evidence="3" id="KW-1185">Reference proteome</keyword>
<dbReference type="PANTHER" id="PTHR34720">
    <property type="entry name" value="MICROCYSTIN DEPENDENT PROTEIN"/>
    <property type="match status" value="1"/>
</dbReference>
<organism evidence="2 3">
    <name type="scientific">Shewanella seohaensis</name>
    <dbReference type="NCBI Taxonomy" id="755175"/>
    <lineage>
        <taxon>Bacteria</taxon>
        <taxon>Pseudomonadati</taxon>
        <taxon>Pseudomonadota</taxon>
        <taxon>Gammaproteobacteria</taxon>
        <taxon>Alteromonadales</taxon>
        <taxon>Shewanellaceae</taxon>
        <taxon>Shewanella</taxon>
    </lineage>
</organism>
<feature type="domain" description="Fibronectin type-III" evidence="1">
    <location>
        <begin position="1090"/>
        <end position="1180"/>
    </location>
</feature>
<dbReference type="SUPFAM" id="SSF49265">
    <property type="entry name" value="Fibronectin type III"/>
    <property type="match status" value="3"/>
</dbReference>
<accession>A0ABV4VZJ7</accession>
<dbReference type="InterPro" id="IPR015919">
    <property type="entry name" value="Cadherin-like_sf"/>
</dbReference>
<protein>
    <submittedName>
        <fullName evidence="2">DUF4347 domain-containing protein</fullName>
    </submittedName>
</protein>
<dbReference type="Pfam" id="PF14252">
    <property type="entry name" value="DUF4347"/>
    <property type="match status" value="1"/>
</dbReference>
<dbReference type="Gene3D" id="2.60.40.1080">
    <property type="match status" value="1"/>
</dbReference>
<dbReference type="InterPro" id="IPR025592">
    <property type="entry name" value="DUF4347"/>
</dbReference>
<dbReference type="Proteomes" id="UP001576726">
    <property type="component" value="Unassembled WGS sequence"/>
</dbReference>
<sequence length="1561" mass="155546">MANKILTGLSSLLLPFGLYGAPVQLSSGYSRSYLSATAQGNLLPVSTAGSSKVLRGLAPEKANDLDIIGAYPVKELVVIDSAVPDKQLFYRGLKPGIDIVEIDSSQSGIRQLKTILSKYHNLAAIHIVSHAQEGALLLGNSRITAENIKQEVEVFAALNGAVREGGDLLFYGCELAANAAGEELLDIVQHNTHLDVAASNNLTGDSRQHGDWNLEIQRGHIESELAFTEKALKDFSAVLGQYTPLNFCPGTYVANAVNITSTDTHYTIATSPNRLYCGQFGQVGYSNPMPSTHTITVTGNNGVFNLSQLRIGGGTCPTNKVYGYNSNSLVASSTNNPPDPSNFRTDINMSAFSGIAIDKFVIKLSSCAGLSGIVSFTVPDPDNTPPTVNSVSSSATNATYKVGDVIGIRVNFSEVVNVIGTPQLTLETGSTDRVVNYSSGTGTSALLFNYTVQAGDTTSDLDYVATNSLSLNGGSIKDAAANNATLTLPSPGAANSLGANKNIVIDGVVPTVSSVTSSTSSGTYKAGDVISIQVNFSETVNVTGTPQLTLENGSSNRTVNYSSGTGTSSLTFSYTVQAGDISSDLDYVATNSLAFNGGTIKDAAGNNATLTLASPGAANSLGANTAIVIDAVTPSVTSIAPSGGAVSTDTSVDFTVNFSESVSNISTDDFSLVTTGGAMGTIASVSASTGSSVTVTVSGISGNGSIKLNLNGSTNISDAAGNSGPAAYSSGTTHTVAIPTAPSAPTIGTATAGDGQANVTFTAPGSNGGSDITTYTATANPGGATGNCAGPAACTITVGSLTNGTAYTFTVTATNAIGTGLASGISNAVTPKADQIITFAQPANYNFGATPTLTATSNSGLTVSFSSSTSGVCTITSGGALTFVTAGTCTIDADQSGNAATNAAMTVTRSFAVNAVTPTAPTIGTATAGNTQASVSFTAPVSNGGAAVTGYTVTSNPGGFIGSGTSSPIAVTGLTNGVSYTFTVTATNSVGTGSASAASNSVTPVSPQTITFTNPGAQSFGSSPTLVATSDSGLTTTFTSSTTGVCTITTGGTLTFVTAGSCTINADQVGNSSYLPATQVSQTFTVNPALPSVPTSVTATAGNAQASVAFTAPVNTGGTSITGYTVTVSPADVAPINGSGSPIVVSGLTNGQAYTFTVTANNSAGTGPASAASNSITPKATQIITFNNPGAQNFGSSPMFSATSDSGLSPTFTSSTTGVCTITSLGAVTFVTAGTCTINADQSGNASYLPATQVSRSFTVNAVVPGAPVIGTATAGDAQASVSFTAPGFSGGTAVTGYTLVSTPGGITASGASSPITITGLTNGTSYSFTVAATNSAGLGSASAASNTVKPNGAPVINGTPTLTVNQGALYNFAPVATDSLGDSLTFSINQTISWLTFNSATGALSGTPSNQDVGVINGIVISVSDGSLSASLPPFDLRVINVNDVPTISSTALTSATQDAAYSYTLVATDSDVGDSLTLSAVTLPSWLSFNAATGVLSGTPTNANVGNHAVLLRATDVDGLTADQSFTIVVANVNDAPTISSTALTSATQDAAYSYTLVA</sequence>
<dbReference type="SUPFAM" id="SSF49313">
    <property type="entry name" value="Cadherin-like"/>
    <property type="match status" value="2"/>
</dbReference>
<name>A0ABV4VZJ7_9GAMM</name>
<dbReference type="InterPro" id="IPR036116">
    <property type="entry name" value="FN3_sf"/>
</dbReference>
<dbReference type="RefSeq" id="WP_374919992.1">
    <property type="nucleotide sequence ID" value="NZ_JBHFGJ010000010.1"/>
</dbReference>
<dbReference type="InterPro" id="IPR006644">
    <property type="entry name" value="Cadg"/>
</dbReference>
<dbReference type="SMART" id="SM00060">
    <property type="entry name" value="FN3"/>
    <property type="match status" value="4"/>
</dbReference>
<comment type="caution">
    <text evidence="2">The sequence shown here is derived from an EMBL/GenBank/DDBJ whole genome shotgun (WGS) entry which is preliminary data.</text>
</comment>
<dbReference type="CDD" id="cd00063">
    <property type="entry name" value="FN3"/>
    <property type="match status" value="4"/>
</dbReference>
<dbReference type="InterPro" id="IPR003961">
    <property type="entry name" value="FN3_dom"/>
</dbReference>
<dbReference type="Pfam" id="PF05345">
    <property type="entry name" value="He_PIG"/>
    <property type="match status" value="2"/>
</dbReference>
<reference evidence="2 3" key="1">
    <citation type="submission" date="2024-09" db="EMBL/GenBank/DDBJ databases">
        <authorList>
            <person name="Zhang Y."/>
        </authorList>
    </citation>
    <scope>NUCLEOTIDE SEQUENCE [LARGE SCALE GENOMIC DNA]</scope>
    <source>
        <strain evidence="2 3">SH314</strain>
    </source>
</reference>
<evidence type="ECO:0000313" key="3">
    <source>
        <dbReference type="Proteomes" id="UP001576726"/>
    </source>
</evidence>
<gene>
    <name evidence="2" type="ORF">ACE02L_17810</name>
</gene>
<dbReference type="SMART" id="SM00736">
    <property type="entry name" value="CADG"/>
    <property type="match status" value="2"/>
</dbReference>
<dbReference type="EMBL" id="JBHFGJ010000010">
    <property type="protein sequence ID" value="MFB2654596.1"/>
    <property type="molecule type" value="Genomic_DNA"/>
</dbReference>
<dbReference type="InterPro" id="IPR013783">
    <property type="entry name" value="Ig-like_fold"/>
</dbReference>
<evidence type="ECO:0000313" key="2">
    <source>
        <dbReference type="EMBL" id="MFB2654596.1"/>
    </source>
</evidence>
<dbReference type="Pfam" id="PF00041">
    <property type="entry name" value="fn3"/>
    <property type="match status" value="4"/>
</dbReference>
<evidence type="ECO:0000259" key="1">
    <source>
        <dbReference type="PROSITE" id="PS50853"/>
    </source>
</evidence>
<proteinExistence type="predicted"/>
<dbReference type="Gene3D" id="2.60.40.10">
    <property type="entry name" value="Immunoglobulins"/>
    <property type="match status" value="6"/>
</dbReference>
<feature type="domain" description="Fibronectin type-III" evidence="1">
    <location>
        <begin position="1264"/>
        <end position="1354"/>
    </location>
</feature>
<feature type="non-terminal residue" evidence="2">
    <location>
        <position position="1561"/>
    </location>
</feature>
<dbReference type="PROSITE" id="PS50853">
    <property type="entry name" value="FN3"/>
    <property type="match status" value="4"/>
</dbReference>